<dbReference type="InterPro" id="IPR016097">
    <property type="entry name" value="DUF695"/>
</dbReference>
<gene>
    <name evidence="3" type="ORF">FDP08_15490</name>
</gene>
<comment type="caution">
    <text evidence="3">The sequence shown here is derived from an EMBL/GenBank/DDBJ whole genome shotgun (WGS) entry which is preliminary data.</text>
</comment>
<evidence type="ECO:0000259" key="2">
    <source>
        <dbReference type="Pfam" id="PF05117"/>
    </source>
</evidence>
<name>A0A4U6RA47_9GAMM</name>
<reference evidence="3 4" key="1">
    <citation type="submission" date="2019-05" db="EMBL/GenBank/DDBJ databases">
        <title>Marinobacter panjinensis sp. nov., a moderately halophilic bacterium isolated from sea tidal flat environment.</title>
        <authorList>
            <person name="Yang W."/>
            <person name="An M."/>
            <person name="He W."/>
            <person name="Luo X."/>
            <person name="Zhu L."/>
            <person name="Chen G."/>
            <person name="Zhang Y."/>
            <person name="Wang Y."/>
        </authorList>
    </citation>
    <scope>NUCLEOTIDE SEQUENCE [LARGE SCALE GENOMIC DNA]</scope>
    <source>
        <strain evidence="3 4">PJ-16</strain>
    </source>
</reference>
<sequence>MNRVIATLLGIIFAMTANAEEEKGIIGRVYEDGLPVIYKFVNELPQDSVRSNLSWLTVISWKYDGESNNGMPLNDENQSMIVLEDAIEDHIEKDQVLRHVYSRTGNNLKELVYYIHDQDKFLEAFNKALSGHPRYPIEINFYQDAEWEDFKRLLNDFETAANK</sequence>
<accession>A0A4U6RA47</accession>
<evidence type="ECO:0000256" key="1">
    <source>
        <dbReference type="SAM" id="SignalP"/>
    </source>
</evidence>
<feature type="domain" description="DUF695" evidence="2">
    <location>
        <begin position="35"/>
        <end position="152"/>
    </location>
</feature>
<dbReference type="OrthoDB" id="9151249at2"/>
<keyword evidence="1" id="KW-0732">Signal</keyword>
<proteinExistence type="predicted"/>
<keyword evidence="4" id="KW-1185">Reference proteome</keyword>
<dbReference type="EMBL" id="SZYH01000001">
    <property type="protein sequence ID" value="TKV69406.1"/>
    <property type="molecule type" value="Genomic_DNA"/>
</dbReference>
<evidence type="ECO:0000313" key="4">
    <source>
        <dbReference type="Proteomes" id="UP000308488"/>
    </source>
</evidence>
<dbReference type="Proteomes" id="UP000308488">
    <property type="component" value="Unassembled WGS sequence"/>
</dbReference>
<organism evidence="3 4">
    <name type="scientific">Marinobacter panjinensis</name>
    <dbReference type="NCBI Taxonomy" id="2576384"/>
    <lineage>
        <taxon>Bacteria</taxon>
        <taxon>Pseudomonadati</taxon>
        <taxon>Pseudomonadota</taxon>
        <taxon>Gammaproteobacteria</taxon>
        <taxon>Pseudomonadales</taxon>
        <taxon>Marinobacteraceae</taxon>
        <taxon>Marinobacter</taxon>
    </lineage>
</organism>
<dbReference type="Pfam" id="PF05117">
    <property type="entry name" value="DUF695"/>
    <property type="match status" value="1"/>
</dbReference>
<feature type="signal peptide" evidence="1">
    <location>
        <begin position="1"/>
        <end position="19"/>
    </location>
</feature>
<dbReference type="AlphaFoldDB" id="A0A4U6RA47"/>
<feature type="chain" id="PRO_5020205089" evidence="1">
    <location>
        <begin position="20"/>
        <end position="163"/>
    </location>
</feature>
<protein>
    <submittedName>
        <fullName evidence="3">DUF695 domain-containing protein</fullName>
    </submittedName>
</protein>
<evidence type="ECO:0000313" key="3">
    <source>
        <dbReference type="EMBL" id="TKV69406.1"/>
    </source>
</evidence>